<dbReference type="SUPFAM" id="SSF88659">
    <property type="entry name" value="Sigma3 and sigma4 domains of RNA polymerase sigma factors"/>
    <property type="match status" value="1"/>
</dbReference>
<keyword evidence="2" id="KW-1185">Reference proteome</keyword>
<dbReference type="AlphaFoldDB" id="A0A8T4H934"/>
<evidence type="ECO:0008006" key="3">
    <source>
        <dbReference type="Google" id="ProtNLM"/>
    </source>
</evidence>
<protein>
    <recommendedName>
        <fullName evidence="3">RNA polymerase sigma factor, sigma-70 family</fullName>
    </recommendedName>
</protein>
<comment type="caution">
    <text evidence="1">The sequence shown here is derived from an EMBL/GenBank/DDBJ whole genome shotgun (WGS) entry which is preliminary data.</text>
</comment>
<dbReference type="InterPro" id="IPR013325">
    <property type="entry name" value="RNA_pol_sigma_r2"/>
</dbReference>
<dbReference type="EMBL" id="JAGKSB010000006">
    <property type="protein sequence ID" value="MBP3943294.1"/>
    <property type="molecule type" value="Genomic_DNA"/>
</dbReference>
<organism evidence="1 2">
    <name type="scientific">Rhinopithecimicrobium faecis</name>
    <dbReference type="NCBI Taxonomy" id="2820698"/>
    <lineage>
        <taxon>Bacteria</taxon>
        <taxon>Pseudomonadati</taxon>
        <taxon>Bacteroidota</taxon>
        <taxon>Sphingobacteriia</taxon>
        <taxon>Sphingobacteriales</taxon>
        <taxon>Sphingobacteriaceae</taxon>
        <taxon>Rhinopithecimicrobium</taxon>
    </lineage>
</organism>
<dbReference type="GO" id="GO:0003700">
    <property type="term" value="F:DNA-binding transcription factor activity"/>
    <property type="evidence" value="ECO:0007669"/>
    <property type="project" value="InterPro"/>
</dbReference>
<dbReference type="RefSeq" id="WP_353546785.1">
    <property type="nucleotide sequence ID" value="NZ_JAGKSB010000006.1"/>
</dbReference>
<name>A0A8T4H934_9SPHI</name>
<evidence type="ECO:0000313" key="1">
    <source>
        <dbReference type="EMBL" id="MBP3943294.1"/>
    </source>
</evidence>
<dbReference type="Gene3D" id="1.10.1740.10">
    <property type="match status" value="1"/>
</dbReference>
<accession>A0A8T4H934</accession>
<dbReference type="SUPFAM" id="SSF88946">
    <property type="entry name" value="Sigma2 domain of RNA polymerase sigma factors"/>
    <property type="match status" value="1"/>
</dbReference>
<gene>
    <name evidence="1" type="ORF">J5U18_06920</name>
</gene>
<reference evidence="1" key="1">
    <citation type="submission" date="2021-03" db="EMBL/GenBank/DDBJ databases">
        <authorList>
            <person name="Lu T."/>
            <person name="Wang Q."/>
            <person name="Han X."/>
        </authorList>
    </citation>
    <scope>NUCLEOTIDE SEQUENCE</scope>
    <source>
        <strain evidence="1">WQ 2009</strain>
    </source>
</reference>
<proteinExistence type="predicted"/>
<dbReference type="InterPro" id="IPR013324">
    <property type="entry name" value="RNA_pol_sigma_r3/r4-like"/>
</dbReference>
<evidence type="ECO:0000313" key="2">
    <source>
        <dbReference type="Proteomes" id="UP000679691"/>
    </source>
</evidence>
<dbReference type="GO" id="GO:0006352">
    <property type="term" value="P:DNA-templated transcription initiation"/>
    <property type="evidence" value="ECO:0007669"/>
    <property type="project" value="InterPro"/>
</dbReference>
<dbReference type="Proteomes" id="UP000679691">
    <property type="component" value="Unassembled WGS sequence"/>
</dbReference>
<sequence>MLNSDFTNSHQVNYDLFKLGDEKAFTYFYNFYYKLFVYRAARYVKDDVVSNTIAQEAFLRLWVMRSIIVDLDHMLSFLNQQVKEAVKLFYKHSASRFHRAMLRIDAIENFHDFFYCDSMEPVEDDVYYIDELAEEKRLQIKKINSLIPNISEENQLYIRLCLKFSFNYERIAYYLGGISDYEVGLNVEKCILKLKILLTNASNMKALQVQKPLLAEGEFSEDQIKIFQLRYDLNYSFEKIADCLKLNNEEVRKAFVQAHLSLKAGAKLN</sequence>